<proteinExistence type="predicted"/>
<gene>
    <name evidence="2" type="ORF">MCOR_7427</name>
</gene>
<feature type="compositionally biased region" description="Basic residues" evidence="1">
    <location>
        <begin position="192"/>
        <end position="201"/>
    </location>
</feature>
<protein>
    <submittedName>
        <fullName evidence="2">Uncharacterized protein</fullName>
    </submittedName>
</protein>
<dbReference type="Proteomes" id="UP000507470">
    <property type="component" value="Unassembled WGS sequence"/>
</dbReference>
<feature type="compositionally biased region" description="Basic and acidic residues" evidence="1">
    <location>
        <begin position="29"/>
        <end position="38"/>
    </location>
</feature>
<accession>A0A6J8AH87</accession>
<keyword evidence="3" id="KW-1185">Reference proteome</keyword>
<evidence type="ECO:0000313" key="3">
    <source>
        <dbReference type="Proteomes" id="UP000507470"/>
    </source>
</evidence>
<dbReference type="OrthoDB" id="6181422at2759"/>
<feature type="region of interest" description="Disordered" evidence="1">
    <location>
        <begin position="1"/>
        <end position="53"/>
    </location>
</feature>
<organism evidence="2 3">
    <name type="scientific">Mytilus coruscus</name>
    <name type="common">Sea mussel</name>
    <dbReference type="NCBI Taxonomy" id="42192"/>
    <lineage>
        <taxon>Eukaryota</taxon>
        <taxon>Metazoa</taxon>
        <taxon>Spiralia</taxon>
        <taxon>Lophotrochozoa</taxon>
        <taxon>Mollusca</taxon>
        <taxon>Bivalvia</taxon>
        <taxon>Autobranchia</taxon>
        <taxon>Pteriomorphia</taxon>
        <taxon>Mytilida</taxon>
        <taxon>Mytiloidea</taxon>
        <taxon>Mytilidae</taxon>
        <taxon>Mytilinae</taxon>
        <taxon>Mytilus</taxon>
    </lineage>
</organism>
<dbReference type="EMBL" id="CACVKT020001364">
    <property type="protein sequence ID" value="CAC5367581.1"/>
    <property type="molecule type" value="Genomic_DNA"/>
</dbReference>
<name>A0A6J8AH87_MYTCO</name>
<evidence type="ECO:0000256" key="1">
    <source>
        <dbReference type="SAM" id="MobiDB-lite"/>
    </source>
</evidence>
<dbReference type="AlphaFoldDB" id="A0A6J8AH87"/>
<reference evidence="2 3" key="1">
    <citation type="submission" date="2020-06" db="EMBL/GenBank/DDBJ databases">
        <authorList>
            <person name="Li R."/>
            <person name="Bekaert M."/>
        </authorList>
    </citation>
    <scope>NUCLEOTIDE SEQUENCE [LARGE SCALE GENOMIC DNA]</scope>
    <source>
        <strain evidence="3">wild</strain>
    </source>
</reference>
<evidence type="ECO:0000313" key="2">
    <source>
        <dbReference type="EMBL" id="CAC5367581.1"/>
    </source>
</evidence>
<feature type="region of interest" description="Disordered" evidence="1">
    <location>
        <begin position="156"/>
        <end position="201"/>
    </location>
</feature>
<feature type="region of interest" description="Disordered" evidence="1">
    <location>
        <begin position="80"/>
        <end position="104"/>
    </location>
</feature>
<sequence>MNQSAQYQHIQRDVRNNMPPQSRPAEFSRNSERQPDNCHRHHNRTNHATSQIQPRFHRVNMHQNSEVLNNQATQNCSNVYQSSTQEAQNRKDSLDNPSGAPLFISPGDIPCNKISANLNLQDSQQQAKPLPTSNYSLSATMSTVKTMQDCLSTPVRATSHQAKSDKSFLGVDQINPPPDPGIVKNTQIQQNKKIRKTQWKK</sequence>